<dbReference type="InterPro" id="IPR041613">
    <property type="entry name" value="Pept_S41_N"/>
</dbReference>
<gene>
    <name evidence="2" type="ORF">ACFSR1_23325</name>
</gene>
<sequence>MKFLKYFTVLLFFGSMLTGCFNDNDDVIRPSSELEIKDFIRRGMNVWYLYKEDSPDLANDRFSSDQEYTDFLNSFDSPESLFDHFVASQDEFSWIVSDYIALEQAFDGISLSNGMKFGLVRYPNDPTQVFGYVRYVLPGTDAEAKGIKRGDIFNTVNGTQLTENNTSELLSPDSYTIGLATFDGNDITPTGASVELTKMQYTENPVFVTKTLDVGGNPVGYIMYNAFRSNFENDLNNAFGQFKSDGVTDIILDLRYNGGGDTETTKDLASMITGQFNGEIFTTEEWNSDRQEQFGDTNRFDNQIRSGAAINSLNLNRVYIITTGRSASASELIINGLDPYITVTQVGDVTTGKFQASITVYDSDNFFRSGTNLNLGHTYAMQPLVLKTINSVGFTDYFNGFTPEISLREDYSNLGVLGDPSEPLLNAAINDILGNRSTSQKNFLALDEIGGDNMFNPDYERMYKNLEEK</sequence>
<dbReference type="InterPro" id="IPR001478">
    <property type="entry name" value="PDZ"/>
</dbReference>
<dbReference type="Gene3D" id="3.90.226.10">
    <property type="entry name" value="2-enoyl-CoA Hydratase, Chain A, domain 1"/>
    <property type="match status" value="1"/>
</dbReference>
<organism evidence="2 3">
    <name type="scientific">Aquimarina rubra</name>
    <dbReference type="NCBI Taxonomy" id="1920033"/>
    <lineage>
        <taxon>Bacteria</taxon>
        <taxon>Pseudomonadati</taxon>
        <taxon>Bacteroidota</taxon>
        <taxon>Flavobacteriia</taxon>
        <taxon>Flavobacteriales</taxon>
        <taxon>Flavobacteriaceae</taxon>
        <taxon>Aquimarina</taxon>
    </lineage>
</organism>
<evidence type="ECO:0000313" key="2">
    <source>
        <dbReference type="EMBL" id="MFD2565626.1"/>
    </source>
</evidence>
<evidence type="ECO:0000259" key="1">
    <source>
        <dbReference type="PROSITE" id="PS50106"/>
    </source>
</evidence>
<dbReference type="InterPro" id="IPR036034">
    <property type="entry name" value="PDZ_sf"/>
</dbReference>
<dbReference type="CDD" id="cd07561">
    <property type="entry name" value="Peptidase_S41_CPP_like"/>
    <property type="match status" value="1"/>
</dbReference>
<dbReference type="Gene3D" id="2.30.42.10">
    <property type="match status" value="1"/>
</dbReference>
<feature type="domain" description="PDZ" evidence="1">
    <location>
        <begin position="99"/>
        <end position="170"/>
    </location>
</feature>
<reference evidence="3" key="1">
    <citation type="journal article" date="2019" name="Int. J. Syst. Evol. Microbiol.">
        <title>The Global Catalogue of Microorganisms (GCM) 10K type strain sequencing project: providing services to taxonomists for standard genome sequencing and annotation.</title>
        <authorList>
            <consortium name="The Broad Institute Genomics Platform"/>
            <consortium name="The Broad Institute Genome Sequencing Center for Infectious Disease"/>
            <person name="Wu L."/>
            <person name="Ma J."/>
        </authorList>
    </citation>
    <scope>NUCLEOTIDE SEQUENCE [LARGE SCALE GENOMIC DNA]</scope>
    <source>
        <strain evidence="3">KCTC 52274</strain>
    </source>
</reference>
<dbReference type="PROSITE" id="PS51257">
    <property type="entry name" value="PROKAR_LIPOPROTEIN"/>
    <property type="match status" value="1"/>
</dbReference>
<dbReference type="Gene3D" id="3.30.750.170">
    <property type="match status" value="1"/>
</dbReference>
<dbReference type="InterPro" id="IPR029045">
    <property type="entry name" value="ClpP/crotonase-like_dom_sf"/>
</dbReference>
<dbReference type="PANTHER" id="PTHR32060:SF30">
    <property type="entry name" value="CARBOXY-TERMINAL PROCESSING PROTEASE CTPA"/>
    <property type="match status" value="1"/>
</dbReference>
<dbReference type="Pfam" id="PF18294">
    <property type="entry name" value="Pept_S41_N"/>
    <property type="match status" value="1"/>
</dbReference>
<comment type="caution">
    <text evidence="2">The sequence shown here is derived from an EMBL/GenBank/DDBJ whole genome shotgun (WGS) entry which is preliminary data.</text>
</comment>
<accession>A0ABW5LP89</accession>
<evidence type="ECO:0000313" key="3">
    <source>
        <dbReference type="Proteomes" id="UP001597319"/>
    </source>
</evidence>
<dbReference type="InterPro" id="IPR005151">
    <property type="entry name" value="Tail-specific_protease"/>
</dbReference>
<dbReference type="RefSeq" id="WP_378295448.1">
    <property type="nucleotide sequence ID" value="NZ_JBHULE010000037.1"/>
</dbReference>
<dbReference type="SUPFAM" id="SSF50156">
    <property type="entry name" value="PDZ domain-like"/>
    <property type="match status" value="1"/>
</dbReference>
<keyword evidence="3" id="KW-1185">Reference proteome</keyword>
<name>A0ABW5LP89_9FLAO</name>
<dbReference type="Proteomes" id="UP001597319">
    <property type="component" value="Unassembled WGS sequence"/>
</dbReference>
<protein>
    <submittedName>
        <fullName evidence="2">S41 family peptidase</fullName>
    </submittedName>
</protein>
<dbReference type="PROSITE" id="PS50106">
    <property type="entry name" value="PDZ"/>
    <property type="match status" value="1"/>
</dbReference>
<dbReference type="SUPFAM" id="SSF52096">
    <property type="entry name" value="ClpP/crotonase"/>
    <property type="match status" value="1"/>
</dbReference>
<dbReference type="Pfam" id="PF03572">
    <property type="entry name" value="Peptidase_S41"/>
    <property type="match status" value="1"/>
</dbReference>
<proteinExistence type="predicted"/>
<dbReference type="EMBL" id="JBHULE010000037">
    <property type="protein sequence ID" value="MFD2565626.1"/>
    <property type="molecule type" value="Genomic_DNA"/>
</dbReference>
<dbReference type="PANTHER" id="PTHR32060">
    <property type="entry name" value="TAIL-SPECIFIC PROTEASE"/>
    <property type="match status" value="1"/>
</dbReference>